<keyword evidence="21" id="KW-1185">Reference proteome</keyword>
<dbReference type="Gene3D" id="3.30.830.10">
    <property type="entry name" value="Metalloenzyme, LuxS/M16 peptidase-like"/>
    <property type="match status" value="4"/>
</dbReference>
<evidence type="ECO:0000256" key="10">
    <source>
        <dbReference type="ARBA" id="ARBA00023049"/>
    </source>
</evidence>
<dbReference type="InterPro" id="IPR054734">
    <property type="entry name" value="PqqF-like_C_4"/>
</dbReference>
<dbReference type="Proteomes" id="UP001163739">
    <property type="component" value="Chromosome"/>
</dbReference>
<keyword evidence="7" id="KW-0479">Metal-binding</keyword>
<dbReference type="PANTHER" id="PTHR43690:SF18">
    <property type="entry name" value="INSULIN-DEGRADING ENZYME-RELATED"/>
    <property type="match status" value="1"/>
</dbReference>
<keyword evidence="9" id="KW-0862">Zinc</keyword>
<keyword evidence="6" id="KW-0645">Protease</keyword>
<dbReference type="Pfam" id="PF05193">
    <property type="entry name" value="Peptidase_M16_C"/>
    <property type="match status" value="1"/>
</dbReference>
<dbReference type="PROSITE" id="PS00143">
    <property type="entry name" value="INSULINASE"/>
    <property type="match status" value="1"/>
</dbReference>
<dbReference type="EMBL" id="CP100390">
    <property type="protein sequence ID" value="UZE94896.1"/>
    <property type="molecule type" value="Genomic_DNA"/>
</dbReference>
<dbReference type="InterPro" id="IPR011765">
    <property type="entry name" value="Pept_M16_N"/>
</dbReference>
<feature type="domain" description="Peptidase M16 C-terminal" evidence="17">
    <location>
        <begin position="209"/>
        <end position="389"/>
    </location>
</feature>
<keyword evidence="15" id="KW-0732">Signal</keyword>
<feature type="domain" description="Coenzyme PQQ synthesis protein F-like C-terminal lobe" evidence="19">
    <location>
        <begin position="773"/>
        <end position="871"/>
    </location>
</feature>
<evidence type="ECO:0000256" key="7">
    <source>
        <dbReference type="ARBA" id="ARBA00022723"/>
    </source>
</evidence>
<proteinExistence type="inferred from homology"/>
<dbReference type="InterPro" id="IPR050626">
    <property type="entry name" value="Peptidase_M16"/>
</dbReference>
<comment type="cofactor">
    <cofactor evidence="1">
        <name>Zn(2+)</name>
        <dbReference type="ChEBI" id="CHEBI:29105"/>
    </cofactor>
</comment>
<evidence type="ECO:0000259" key="16">
    <source>
        <dbReference type="Pfam" id="PF00675"/>
    </source>
</evidence>
<evidence type="ECO:0000256" key="12">
    <source>
        <dbReference type="ARBA" id="ARBA00031184"/>
    </source>
</evidence>
<evidence type="ECO:0000259" key="17">
    <source>
        <dbReference type="Pfam" id="PF05193"/>
    </source>
</evidence>
<dbReference type="RefSeq" id="WP_265046388.1">
    <property type="nucleotide sequence ID" value="NZ_CP100390.1"/>
</dbReference>
<dbReference type="Pfam" id="PF16187">
    <property type="entry name" value="Peptidase_M16_M"/>
    <property type="match status" value="1"/>
</dbReference>
<name>A0ABY6MYJ3_9ALTE</name>
<organism evidence="20 21">
    <name type="scientific">Alkalimarinus alittae</name>
    <dbReference type="NCBI Taxonomy" id="2961619"/>
    <lineage>
        <taxon>Bacteria</taxon>
        <taxon>Pseudomonadati</taxon>
        <taxon>Pseudomonadota</taxon>
        <taxon>Gammaproteobacteria</taxon>
        <taxon>Alteromonadales</taxon>
        <taxon>Alteromonadaceae</taxon>
        <taxon>Alkalimarinus</taxon>
    </lineage>
</organism>
<feature type="domain" description="Peptidase M16 middle/third" evidence="18">
    <location>
        <begin position="393"/>
        <end position="668"/>
    </location>
</feature>
<evidence type="ECO:0000256" key="5">
    <source>
        <dbReference type="ARBA" id="ARBA00017565"/>
    </source>
</evidence>
<feature type="signal peptide" evidence="15">
    <location>
        <begin position="1"/>
        <end position="25"/>
    </location>
</feature>
<evidence type="ECO:0000256" key="3">
    <source>
        <dbReference type="ARBA" id="ARBA00007261"/>
    </source>
</evidence>
<sequence length="955" mass="108762">MSIRNKVRSLVFITGFALFFQNVFATEITQSPNDSRQYKSITLPNELEVLLISDKNSDKAAASLDVKIGSGSDPKGYEGLAHFLEHMLFLGTKKYPEAGSYQAYINKHGGSHNAYTSFENTNYFFDINADSLEPALDRFSQQFVAPTFTAKYVTREINAVHSEYSAKLKDDSRLYFSAFKQTINPAHPYHNFAVGNLTTLSTRDDKDIRNVLIEFYKKNYSANQMKLVVLGKEPIHQLEAWVSSKFSAIPNNKTQGPKFDMPMLLEHSLPSLLEVSPTMDKRTLSLVFPIPSTKKQYRNKPTYVISNLIGHEGKGSLFASLKKQGLVESLSAGTGIDTGWDAMFNISFRLTQKGLSNWEAVVAETFSYIALIKSEGINKRYFDEQKSMLNLAFEFSEKSEPIHYVSSLASTLHEVDTTDILQANYLMDTFEPKRYKAFLDQLNPNNVQISIMSKSVVTDKKTKWYDAPYSYKRLSPEQIKLFTTTAKRENLKLPDVNDFIPDNIDIISSTPMPKPELLEKSEGFSLWHYYDTSFGTPKSNIYVNLRSPVANNTAEHAVLNSLFTSMVQDELNEYTYPAYLAGLNYDLYSHIRGISIKIGGYSEKQTLLLENILRSIKTVDLKKERFNIYKDQMIRSLENAAKKKPYQQTTGEIRKLVLRPQWSEAEKLVAIDLITIDTLKAFKQRLLSKVEIVALSSGNISRAGSLNIASIVQSWMLNKETQKVNVERGEVARLPLNQSFSVELNIDHPDTGYTLYIQGKDKSYQEQVNFLFLSQILSSPYYERVRTENQLGYIVFATNYSFLEVPAIAFIVQSPNASANQLETETQAFLHDYTTQLASMPLKDFNQHKAALLSRLFEKENNLGQKSDRFWREIDRENISFDTREKLSKEINSLSPETFNQFYASLIQSSGKKLLVFSSGKNSKESTNNEKQEALDRYLTLDSNTDIWSLETPFK</sequence>
<keyword evidence="8" id="KW-0378">Hydrolase</keyword>
<evidence type="ECO:0000256" key="11">
    <source>
        <dbReference type="ARBA" id="ARBA00029597"/>
    </source>
</evidence>
<evidence type="ECO:0000313" key="21">
    <source>
        <dbReference type="Proteomes" id="UP001163739"/>
    </source>
</evidence>
<dbReference type="PANTHER" id="PTHR43690">
    <property type="entry name" value="NARDILYSIN"/>
    <property type="match status" value="1"/>
</dbReference>
<evidence type="ECO:0000256" key="1">
    <source>
        <dbReference type="ARBA" id="ARBA00001947"/>
    </source>
</evidence>
<dbReference type="EC" id="3.4.24.55" evidence="4"/>
<dbReference type="InterPro" id="IPR007863">
    <property type="entry name" value="Peptidase_M16_C"/>
</dbReference>
<evidence type="ECO:0000256" key="6">
    <source>
        <dbReference type="ARBA" id="ARBA00022670"/>
    </source>
</evidence>
<evidence type="ECO:0000259" key="19">
    <source>
        <dbReference type="Pfam" id="PF22456"/>
    </source>
</evidence>
<evidence type="ECO:0000256" key="15">
    <source>
        <dbReference type="SAM" id="SignalP"/>
    </source>
</evidence>
<evidence type="ECO:0000259" key="18">
    <source>
        <dbReference type="Pfam" id="PF16187"/>
    </source>
</evidence>
<evidence type="ECO:0000256" key="2">
    <source>
        <dbReference type="ARBA" id="ARBA00002184"/>
    </source>
</evidence>
<dbReference type="SUPFAM" id="SSF63411">
    <property type="entry name" value="LuxS/MPP-like metallohydrolase"/>
    <property type="match status" value="4"/>
</dbReference>
<dbReference type="Pfam" id="PF22456">
    <property type="entry name" value="PqqF-like_C_4"/>
    <property type="match status" value="1"/>
</dbReference>
<evidence type="ECO:0000313" key="20">
    <source>
        <dbReference type="EMBL" id="UZE94896.1"/>
    </source>
</evidence>
<evidence type="ECO:0000256" key="4">
    <source>
        <dbReference type="ARBA" id="ARBA00012449"/>
    </source>
</evidence>
<evidence type="ECO:0000256" key="8">
    <source>
        <dbReference type="ARBA" id="ARBA00022801"/>
    </source>
</evidence>
<accession>A0ABY6MYJ3</accession>
<feature type="chain" id="PRO_5045189750" description="Protease 3" evidence="15">
    <location>
        <begin position="26"/>
        <end position="955"/>
    </location>
</feature>
<evidence type="ECO:0000256" key="9">
    <source>
        <dbReference type="ARBA" id="ARBA00022833"/>
    </source>
</evidence>
<gene>
    <name evidence="20" type="ORF">NKI27_12510</name>
</gene>
<keyword evidence="10" id="KW-0482">Metalloprotease</keyword>
<evidence type="ECO:0000256" key="14">
    <source>
        <dbReference type="RuleBase" id="RU004447"/>
    </source>
</evidence>
<comment type="function">
    <text evidence="2">Endopeptidase that degrades small peptides of less than 7 kDa, such as glucagon and insulin.</text>
</comment>
<protein>
    <recommendedName>
        <fullName evidence="5">Protease 3</fullName>
        <ecNumber evidence="4">3.4.24.55</ecNumber>
    </recommendedName>
    <alternativeName>
        <fullName evidence="13">Pitrilysin</fullName>
    </alternativeName>
    <alternativeName>
        <fullName evidence="12">Protease III</fullName>
    </alternativeName>
    <alternativeName>
        <fullName evidence="11">Protease pi</fullName>
    </alternativeName>
</protein>
<evidence type="ECO:0000256" key="13">
    <source>
        <dbReference type="ARBA" id="ARBA00033450"/>
    </source>
</evidence>
<dbReference type="InterPro" id="IPR032632">
    <property type="entry name" value="Peptidase_M16_M"/>
</dbReference>
<reference evidence="20" key="1">
    <citation type="submission" date="2022-06" db="EMBL/GenBank/DDBJ databases">
        <title>Alkalimarinus sp. nov., isolated from gut of a Alitta virens.</title>
        <authorList>
            <person name="Yang A.I."/>
            <person name="Shin N.-R."/>
        </authorList>
    </citation>
    <scope>NUCLEOTIDE SEQUENCE</scope>
    <source>
        <strain evidence="20">A2M4</strain>
    </source>
</reference>
<dbReference type="InterPro" id="IPR011249">
    <property type="entry name" value="Metalloenz_LuxS/M16"/>
</dbReference>
<dbReference type="InterPro" id="IPR001431">
    <property type="entry name" value="Pept_M16_Zn_BS"/>
</dbReference>
<comment type="similarity">
    <text evidence="3 14">Belongs to the peptidase M16 family.</text>
</comment>
<dbReference type="Pfam" id="PF00675">
    <property type="entry name" value="Peptidase_M16"/>
    <property type="match status" value="1"/>
</dbReference>
<feature type="domain" description="Peptidase M16 N-terminal" evidence="16">
    <location>
        <begin position="49"/>
        <end position="167"/>
    </location>
</feature>